<feature type="compositionally biased region" description="Basic and acidic residues" evidence="2">
    <location>
        <begin position="596"/>
        <end position="607"/>
    </location>
</feature>
<keyword evidence="1" id="KW-0677">Repeat</keyword>
<dbReference type="NCBIfam" id="TIGR03696">
    <property type="entry name" value="Rhs_assc_core"/>
    <property type="match status" value="1"/>
</dbReference>
<evidence type="ECO:0000313" key="5">
    <source>
        <dbReference type="Proteomes" id="UP001597053"/>
    </source>
</evidence>
<evidence type="ECO:0000259" key="3">
    <source>
        <dbReference type="Pfam" id="PF25023"/>
    </source>
</evidence>
<protein>
    <submittedName>
        <fullName evidence="4">RHS repeat domain-containing protein</fullName>
    </submittedName>
</protein>
<dbReference type="PANTHER" id="PTHR32305">
    <property type="match status" value="1"/>
</dbReference>
<dbReference type="Gene3D" id="2.180.10.10">
    <property type="entry name" value="RHS repeat-associated core"/>
    <property type="match status" value="1"/>
</dbReference>
<organism evidence="4 5">
    <name type="scientific">Micromonospora azadirachtae</name>
    <dbReference type="NCBI Taxonomy" id="1970735"/>
    <lineage>
        <taxon>Bacteria</taxon>
        <taxon>Bacillati</taxon>
        <taxon>Actinomycetota</taxon>
        <taxon>Actinomycetes</taxon>
        <taxon>Micromonosporales</taxon>
        <taxon>Micromonosporaceae</taxon>
        <taxon>Micromonospora</taxon>
    </lineage>
</organism>
<dbReference type="Proteomes" id="UP001597053">
    <property type="component" value="Unassembled WGS sequence"/>
</dbReference>
<gene>
    <name evidence="4" type="ORF">ACFQZ8_00235</name>
</gene>
<evidence type="ECO:0000256" key="2">
    <source>
        <dbReference type="SAM" id="MobiDB-lite"/>
    </source>
</evidence>
<feature type="domain" description="Teneurin-like YD-shell" evidence="3">
    <location>
        <begin position="103"/>
        <end position="306"/>
    </location>
</feature>
<accession>A0ABW2ZV27</accession>
<dbReference type="EMBL" id="JBHTHM010000001">
    <property type="protein sequence ID" value="MFD0782360.1"/>
    <property type="molecule type" value="Genomic_DNA"/>
</dbReference>
<evidence type="ECO:0000313" key="4">
    <source>
        <dbReference type="EMBL" id="MFD0782360.1"/>
    </source>
</evidence>
<dbReference type="InterPro" id="IPR056823">
    <property type="entry name" value="TEN-like_YD-shell"/>
</dbReference>
<dbReference type="InterPro" id="IPR050708">
    <property type="entry name" value="T6SS_VgrG/RHS"/>
</dbReference>
<dbReference type="Pfam" id="PF25023">
    <property type="entry name" value="TEN_YD-shell"/>
    <property type="match status" value="1"/>
</dbReference>
<name>A0ABW2ZV27_9ACTN</name>
<dbReference type="PANTHER" id="PTHR32305:SF17">
    <property type="entry name" value="TRNA NUCLEASE WAPA"/>
    <property type="match status" value="1"/>
</dbReference>
<comment type="caution">
    <text evidence="4">The sequence shown here is derived from an EMBL/GenBank/DDBJ whole genome shotgun (WGS) entry which is preliminary data.</text>
</comment>
<keyword evidence="5" id="KW-1185">Reference proteome</keyword>
<proteinExistence type="predicted"/>
<feature type="region of interest" description="Disordered" evidence="2">
    <location>
        <begin position="583"/>
        <end position="614"/>
    </location>
</feature>
<evidence type="ECO:0000256" key="1">
    <source>
        <dbReference type="ARBA" id="ARBA00022737"/>
    </source>
</evidence>
<dbReference type="InterPro" id="IPR022385">
    <property type="entry name" value="Rhs_assc_core"/>
</dbReference>
<sequence length="629" mass="66311">MGTADTQCFRQDVLGRLTSAWTPKAEVDCKPDPSLSNLGGPAPYWLDWTHDDLGNRTKETSHSPTGDTIRDYTYPEPGQDVLRPHAVTKVTTTAPGAAPVVTNYAYDKSGNTTCRPNGTAANACPPNTASQNLTWDAEGHLISVSGSGTAAGSNIYDADGTRLLRRDSTGRTLFLPGQEIRQNNNGITSGTRYYSFGGKLIASRNASGVTWLFTDRQGTQHTSVNATTQALTTRRQTPFGSPRGADPVWANPKGFVGGDKDLNGLTHLGARDYDPILGRFISVDPLQDLTDPQQWNGYAYAHNSPVTSSDPSGLIDPDCNLSHIDCSGYQPGNETGNQEAHNPDNPCWPSAYCPSNGGPAGPPSKPHKPTINDRLGSRVPGGIPEFVLQSGRYTGTSLFTYQEAYQWAAQDPSYASYLCYHILNLSESTCDGFYEKIRPAPPGGLKALVGALVVTAILGCAIVGPECWMPVGEGIIEAAAPGTLVGAPTVGAVTGTGATGAGAAYAFGLAERGAAVRGAEGAAAAIVKYDADLALRQLTQGRVAKASELEGFAASQGWVRSRTANGPIKYTDGNGIVRITIKKGSGRAPGSGSPHVEMRNGAGERIDPYGFPVSRKSLGNHTPIDYDLP</sequence>
<reference evidence="5" key="1">
    <citation type="journal article" date="2019" name="Int. J. Syst. Evol. Microbiol.">
        <title>The Global Catalogue of Microorganisms (GCM) 10K type strain sequencing project: providing services to taxonomists for standard genome sequencing and annotation.</title>
        <authorList>
            <consortium name="The Broad Institute Genomics Platform"/>
            <consortium name="The Broad Institute Genome Sequencing Center for Infectious Disease"/>
            <person name="Wu L."/>
            <person name="Ma J."/>
        </authorList>
    </citation>
    <scope>NUCLEOTIDE SEQUENCE [LARGE SCALE GENOMIC DNA]</scope>
    <source>
        <strain evidence="5">JCM 32148</strain>
    </source>
</reference>
<feature type="region of interest" description="Disordered" evidence="2">
    <location>
        <begin position="55"/>
        <end position="79"/>
    </location>
</feature>